<dbReference type="OrthoDB" id="9779457at2"/>
<dbReference type="Gene3D" id="3.30.200.210">
    <property type="match status" value="1"/>
</dbReference>
<protein>
    <submittedName>
        <fullName evidence="2">Molybdopterin oxidoreductase, iron-sulfur binding subunit</fullName>
    </submittedName>
</protein>
<accession>A0A286RHR0</accession>
<dbReference type="Gene3D" id="3.40.50.740">
    <property type="match status" value="1"/>
</dbReference>
<dbReference type="EMBL" id="CP018477">
    <property type="protein sequence ID" value="ASV75498.1"/>
    <property type="molecule type" value="Genomic_DNA"/>
</dbReference>
<dbReference type="InterPro" id="IPR009010">
    <property type="entry name" value="Asp_de-COase-like_dom_sf"/>
</dbReference>
<dbReference type="Gene3D" id="3.30.2070.10">
    <property type="entry name" value="Formate dehydrogenase/DMSO reductase"/>
    <property type="match status" value="1"/>
</dbReference>
<gene>
    <name evidence="2" type="ORF">THTE_2896</name>
</gene>
<sequence>MSSMSRQGEPTAGNSPRYWRTLDELADTPEFREWIAKEFPHGVALEGLSRRRWLQLMAASFTLAGLAGCRWEKTEIAPFVHRPVGRIPGKPERFATAMDLSGEVTGLVATCVDGRPIKLEGNPIHPTSLGGTDSFAQAAVLQLYDPDRSRDVVARSDGQWVVRSWEDFTAALRQRITATPNGENWVFVTSATSSPTVRRLRKLLEQRWPKAQWFTYEPVHDDFVRRGTRNVFGVEARPVYRLDQARVILALDADLFFESAGHVRAARDFAATRDGNPDRMSRLYAVETRWTLTGSSADHRLPLPPGEISAFVAALETCLARLAAGESLPDIGSTSDQSPRSQYRAAFLKAVAEDLWQHRGRSAVAAGTWLAPEVHAAVARINRMLENLGGPVLYIPVSDPMLARSAESLQALHELLASGNVQNILFADTNPVYSAPAAMKLHQLVERVPFSVHLGLYADETALSCRWHVPMAHFLETWGDAETWDGTYTVMQPMIAPLWGGKSLIELLGLFLDPRKSAQDWVQETFQTRYPHTQGSDWERCLAQGLFRDGTGQLNSLTELADSAKKESFPDAVERFMAGDKPTEDAVSVLLTADYSVYDGRFANNAWLQEWPDPVTRLTWGNAAVMGVETARGLDCKDGSVIRLEVNGAALVLPVVVVPGIPPQTVIVSLGYGRTAAGHVGGLATENIPSVGVNTYALRSHASQFVFSSVKVTKLPDSQPLASVQDHHLIDRIGLQGRVERLGELVREVTLQRLTDPHEPYSAEEVVHHPPLESLWPEHAYEGHRWGMAVDLSKCIGCGACVVACQAENNIPVVGPAQVMRSREMHWIRIDRYFTGAPENPRTVHQPVMCQQCELAPCEQVCPVAATVHSHEGLNDMVYNRCIGTRYCANNCPYKVRRFNYFYYHKDLDNPRNEVQKMVYNPEVTIRSRGVMEKCTYCVQRIQNAKIEAKNERRPLKDGEIQTACQQVCPAQAIVFGDLADPKSAVAQLHHSNRAYGMLAELNVKPRTKYLARVRNPHPALQAMESEPSAANREHTA</sequence>
<dbReference type="KEGG" id="ttf:THTE_2896"/>
<dbReference type="PANTHER" id="PTHR42783">
    <property type="entry name" value="GLUTAMATE SYNTHASE [NADPH] SMALL CHAIN"/>
    <property type="match status" value="1"/>
</dbReference>
<evidence type="ECO:0000259" key="1">
    <source>
        <dbReference type="PROSITE" id="PS51379"/>
    </source>
</evidence>
<keyword evidence="3" id="KW-1185">Reference proteome</keyword>
<organism evidence="2 3">
    <name type="scientific">Thermogutta terrifontis</name>
    <dbReference type="NCBI Taxonomy" id="1331910"/>
    <lineage>
        <taxon>Bacteria</taxon>
        <taxon>Pseudomonadati</taxon>
        <taxon>Planctomycetota</taxon>
        <taxon>Planctomycetia</taxon>
        <taxon>Pirellulales</taxon>
        <taxon>Thermoguttaceae</taxon>
        <taxon>Thermogutta</taxon>
    </lineage>
</organism>
<dbReference type="InterPro" id="IPR030948">
    <property type="entry name" value="TAT_var_transloc_signal_dom"/>
</dbReference>
<feature type="domain" description="4Fe-4S ferredoxin-type" evidence="1">
    <location>
        <begin position="786"/>
        <end position="816"/>
    </location>
</feature>
<dbReference type="AlphaFoldDB" id="A0A286RHR0"/>
<dbReference type="PROSITE" id="PS51379">
    <property type="entry name" value="4FE4S_FER_2"/>
    <property type="match status" value="1"/>
</dbReference>
<evidence type="ECO:0000313" key="3">
    <source>
        <dbReference type="Proteomes" id="UP000215086"/>
    </source>
</evidence>
<dbReference type="PANTHER" id="PTHR42783:SF3">
    <property type="entry name" value="GLUTAMATE SYNTHASE [NADPH] SMALL CHAIN-RELATED"/>
    <property type="match status" value="1"/>
</dbReference>
<reference evidence="2 3" key="1">
    <citation type="journal article" name="Front. Microbiol.">
        <title>Sugar Metabolism of the First Thermophilic Planctomycete Thermogutta terrifontis: Comparative Genomic and Transcriptomic Approaches.</title>
        <authorList>
            <person name="Elcheninov A.G."/>
            <person name="Menzel P."/>
            <person name="Gudbergsdottir S.R."/>
            <person name="Slesarev A.I."/>
            <person name="Kadnikov V.V."/>
            <person name="Krogh A."/>
            <person name="Bonch-Osmolovskaya E.A."/>
            <person name="Peng X."/>
            <person name="Kublanov I.V."/>
        </authorList>
    </citation>
    <scope>NUCLEOTIDE SEQUENCE [LARGE SCALE GENOMIC DNA]</scope>
    <source>
        <strain evidence="2 3">R1</strain>
    </source>
</reference>
<dbReference type="SUPFAM" id="SSF53706">
    <property type="entry name" value="Formate dehydrogenase/DMSO reductase, domains 1-3"/>
    <property type="match status" value="1"/>
</dbReference>
<dbReference type="InterPro" id="IPR017896">
    <property type="entry name" value="4Fe4S_Fe-S-bd"/>
</dbReference>
<dbReference type="RefSeq" id="WP_095415539.1">
    <property type="nucleotide sequence ID" value="NZ_CP018477.1"/>
</dbReference>
<dbReference type="CDD" id="cd10551">
    <property type="entry name" value="PsrB"/>
    <property type="match status" value="1"/>
</dbReference>
<dbReference type="SUPFAM" id="SSF50692">
    <property type="entry name" value="ADC-like"/>
    <property type="match status" value="1"/>
</dbReference>
<dbReference type="Pfam" id="PF12838">
    <property type="entry name" value="Fer4_7"/>
    <property type="match status" value="2"/>
</dbReference>
<dbReference type="Gene3D" id="3.30.70.20">
    <property type="match status" value="2"/>
</dbReference>
<dbReference type="Proteomes" id="UP000215086">
    <property type="component" value="Chromosome"/>
</dbReference>
<proteinExistence type="predicted"/>
<dbReference type="SUPFAM" id="SSF54862">
    <property type="entry name" value="4Fe-4S ferredoxins"/>
    <property type="match status" value="1"/>
</dbReference>
<dbReference type="NCBIfam" id="TIGR04519">
    <property type="entry name" value="MoCo_extend_TAT"/>
    <property type="match status" value="1"/>
</dbReference>
<evidence type="ECO:0000313" key="2">
    <source>
        <dbReference type="EMBL" id="ASV75498.1"/>
    </source>
</evidence>
<name>A0A286RHR0_9BACT</name>